<proteinExistence type="predicted"/>
<dbReference type="EMBL" id="CAXAMM010001948">
    <property type="protein sequence ID" value="CAK8994093.1"/>
    <property type="molecule type" value="Genomic_DNA"/>
</dbReference>
<accession>A0ABP0HV69</accession>
<evidence type="ECO:0000313" key="1">
    <source>
        <dbReference type="EMBL" id="CAK8994093.1"/>
    </source>
</evidence>
<keyword evidence="2" id="KW-1185">Reference proteome</keyword>
<name>A0ABP0HV69_9DINO</name>
<sequence>MAQCPIRPVSTVGSGAPVGRRARARQPLACWACLPQEGRCRRVQCGAGRCWGGALGKGNADVAGTSVPAPWGCDQLQLCHQQLHPLAHRVDLARRSWRDAAPNNEHHLQRGGQRLSGCLASGLAARDRCAAPERVERGASRPGPGRALA</sequence>
<protein>
    <submittedName>
        <fullName evidence="1">Mitochondrial</fullName>
    </submittedName>
</protein>
<comment type="caution">
    <text evidence="1">The sequence shown here is derived from an EMBL/GenBank/DDBJ whole genome shotgun (WGS) entry which is preliminary data.</text>
</comment>
<gene>
    <name evidence="1" type="ORF">SCF082_LOCUS3793</name>
</gene>
<dbReference type="Proteomes" id="UP001642464">
    <property type="component" value="Unassembled WGS sequence"/>
</dbReference>
<feature type="non-terminal residue" evidence="1">
    <location>
        <position position="149"/>
    </location>
</feature>
<organism evidence="1 2">
    <name type="scientific">Durusdinium trenchii</name>
    <dbReference type="NCBI Taxonomy" id="1381693"/>
    <lineage>
        <taxon>Eukaryota</taxon>
        <taxon>Sar</taxon>
        <taxon>Alveolata</taxon>
        <taxon>Dinophyceae</taxon>
        <taxon>Suessiales</taxon>
        <taxon>Symbiodiniaceae</taxon>
        <taxon>Durusdinium</taxon>
    </lineage>
</organism>
<reference evidence="1 2" key="1">
    <citation type="submission" date="2024-02" db="EMBL/GenBank/DDBJ databases">
        <authorList>
            <person name="Chen Y."/>
            <person name="Shah S."/>
            <person name="Dougan E. K."/>
            <person name="Thang M."/>
            <person name="Chan C."/>
        </authorList>
    </citation>
    <scope>NUCLEOTIDE SEQUENCE [LARGE SCALE GENOMIC DNA]</scope>
</reference>
<evidence type="ECO:0000313" key="2">
    <source>
        <dbReference type="Proteomes" id="UP001642464"/>
    </source>
</evidence>
<feature type="non-terminal residue" evidence="1">
    <location>
        <position position="1"/>
    </location>
</feature>